<dbReference type="PRINTS" id="PR00477">
    <property type="entry name" value="PHGLYCKINASE"/>
</dbReference>
<dbReference type="PIRSF" id="PIRSF000724">
    <property type="entry name" value="Pgk"/>
    <property type="match status" value="1"/>
</dbReference>
<evidence type="ECO:0000256" key="13">
    <source>
        <dbReference type="HAMAP-Rule" id="MF_00145"/>
    </source>
</evidence>
<evidence type="ECO:0000256" key="5">
    <source>
        <dbReference type="ARBA" id="ARBA00013061"/>
    </source>
</evidence>
<dbReference type="InterPro" id="IPR015911">
    <property type="entry name" value="Phosphoglycerate_kinase_CS"/>
</dbReference>
<gene>
    <name evidence="13" type="primary">pgk</name>
    <name evidence="17" type="ordered locus">MICA_1496</name>
</gene>
<comment type="pathway">
    <text evidence="2 13">Carbohydrate degradation; glycolysis; pyruvate from D-glyceraldehyde 3-phosphate: step 2/5.</text>
</comment>
<dbReference type="OrthoDB" id="9808460at2"/>
<keyword evidence="7 13" id="KW-0963">Cytoplasm</keyword>
<evidence type="ECO:0000313" key="17">
    <source>
        <dbReference type="EMBL" id="AEP09814.1"/>
    </source>
</evidence>
<evidence type="ECO:0000256" key="10">
    <source>
        <dbReference type="ARBA" id="ARBA00022777"/>
    </source>
</evidence>
<feature type="binding site" evidence="13 14">
    <location>
        <begin position="21"/>
        <end position="23"/>
    </location>
    <ligand>
        <name>substrate</name>
    </ligand>
</feature>
<dbReference type="Gene3D" id="3.40.50.1260">
    <property type="entry name" value="Phosphoglycerate kinase, N-terminal domain"/>
    <property type="match status" value="2"/>
</dbReference>
<dbReference type="FunFam" id="3.40.50.1260:FF:000031">
    <property type="entry name" value="Phosphoglycerate kinase 1"/>
    <property type="match status" value="1"/>
</dbReference>
<dbReference type="Proteomes" id="UP000009286">
    <property type="component" value="Chromosome"/>
</dbReference>
<dbReference type="eggNOG" id="COG0126">
    <property type="taxonomic scope" value="Bacteria"/>
</dbReference>
<dbReference type="EC" id="2.7.2.3" evidence="5 13"/>
<comment type="similarity">
    <text evidence="3 13 16">Belongs to the phosphoglycerate kinase family.</text>
</comment>
<reference evidence="17 18" key="1">
    <citation type="journal article" date="2011" name="BMC Genomics">
        <title>Genomic insights into an obligate epibiotic bacterial predator: Micavibrio aeruginosavorus ARL-13.</title>
        <authorList>
            <person name="Wang Z."/>
            <person name="Kadouri D."/>
            <person name="Wu M."/>
        </authorList>
    </citation>
    <scope>NUCLEOTIDE SEQUENCE [LARGE SCALE GENOMIC DNA]</scope>
    <source>
        <strain evidence="17 18">ARL-13</strain>
    </source>
</reference>
<keyword evidence="11 13" id="KW-0067">ATP-binding</keyword>
<protein>
    <recommendedName>
        <fullName evidence="6 13">Phosphoglycerate kinase</fullName>
        <ecNumber evidence="5 13">2.7.2.3</ecNumber>
    </recommendedName>
</protein>
<dbReference type="KEGG" id="mai:MICA_1496"/>
<evidence type="ECO:0000256" key="2">
    <source>
        <dbReference type="ARBA" id="ARBA00004838"/>
    </source>
</evidence>
<feature type="binding site" evidence="14">
    <location>
        <position position="117"/>
    </location>
    <ligand>
        <name>(2R)-3-phosphoglycerate</name>
        <dbReference type="ChEBI" id="CHEBI:58272"/>
    </ligand>
</feature>
<accession>G2KNG6</accession>
<dbReference type="HAMAP" id="MF_00145">
    <property type="entry name" value="Phosphoglyc_kinase"/>
    <property type="match status" value="1"/>
</dbReference>
<keyword evidence="9 13" id="KW-0547">Nucleotide-binding</keyword>
<evidence type="ECO:0000256" key="3">
    <source>
        <dbReference type="ARBA" id="ARBA00008982"/>
    </source>
</evidence>
<dbReference type="AlphaFoldDB" id="G2KNG6"/>
<dbReference type="HOGENOM" id="CLU_025427_0_2_5"/>
<feature type="binding site" evidence="13 15">
    <location>
        <begin position="352"/>
        <end position="355"/>
    </location>
    <ligand>
        <name>ATP</name>
        <dbReference type="ChEBI" id="CHEBI:30616"/>
    </ligand>
</feature>
<dbReference type="EMBL" id="CP002382">
    <property type="protein sequence ID" value="AEP09814.1"/>
    <property type="molecule type" value="Genomic_DNA"/>
</dbReference>
<keyword evidence="12 13" id="KW-0324">Glycolysis</keyword>
<feature type="binding site" evidence="13 15">
    <location>
        <position position="322"/>
    </location>
    <ligand>
        <name>ATP</name>
        <dbReference type="ChEBI" id="CHEBI:30616"/>
    </ligand>
</feature>
<feature type="binding site" evidence="14">
    <location>
        <position position="36"/>
    </location>
    <ligand>
        <name>(2R)-3-phosphoglycerate</name>
        <dbReference type="ChEBI" id="CHEBI:58272"/>
    </ligand>
</feature>
<dbReference type="RefSeq" id="WP_014103037.1">
    <property type="nucleotide sequence ID" value="NC_016026.1"/>
</dbReference>
<evidence type="ECO:0000256" key="11">
    <source>
        <dbReference type="ARBA" id="ARBA00022840"/>
    </source>
</evidence>
<evidence type="ECO:0000256" key="6">
    <source>
        <dbReference type="ARBA" id="ARBA00016471"/>
    </source>
</evidence>
<evidence type="ECO:0000256" key="4">
    <source>
        <dbReference type="ARBA" id="ARBA00011245"/>
    </source>
</evidence>
<dbReference type="GO" id="GO:0005829">
    <property type="term" value="C:cytosol"/>
    <property type="evidence" value="ECO:0007669"/>
    <property type="project" value="TreeGrafter"/>
</dbReference>
<dbReference type="InterPro" id="IPR015824">
    <property type="entry name" value="Phosphoglycerate_kinase_N"/>
</dbReference>
<evidence type="ECO:0000256" key="15">
    <source>
        <dbReference type="PIRSR" id="PIRSR000724-2"/>
    </source>
</evidence>
<dbReference type="InterPro" id="IPR001576">
    <property type="entry name" value="Phosphoglycerate_kinase"/>
</dbReference>
<feature type="binding site" evidence="13">
    <location>
        <position position="117"/>
    </location>
    <ligand>
        <name>substrate</name>
    </ligand>
</feature>
<evidence type="ECO:0000313" key="18">
    <source>
        <dbReference type="Proteomes" id="UP000009286"/>
    </source>
</evidence>
<comment type="subunit">
    <text evidence="4 13">Monomer.</text>
</comment>
<feature type="binding site" evidence="13 15">
    <location>
        <position position="200"/>
    </location>
    <ligand>
        <name>ATP</name>
        <dbReference type="ChEBI" id="CHEBI:30616"/>
    </ligand>
</feature>
<dbReference type="FunFam" id="3.40.50.1260:FF:000006">
    <property type="entry name" value="Phosphoglycerate kinase"/>
    <property type="match status" value="1"/>
</dbReference>
<feature type="binding site" evidence="13">
    <location>
        <position position="150"/>
    </location>
    <ligand>
        <name>substrate</name>
    </ligand>
</feature>
<comment type="subcellular location">
    <subcellularLocation>
        <location evidence="13">Cytoplasm</location>
    </subcellularLocation>
</comment>
<organism evidence="17 18">
    <name type="scientific">Micavibrio aeruginosavorus (strain ARL-13)</name>
    <dbReference type="NCBI Taxonomy" id="856793"/>
    <lineage>
        <taxon>Bacteria</taxon>
        <taxon>Pseudomonadati</taxon>
        <taxon>Bdellovibrionota</taxon>
        <taxon>Bdellovibrionia</taxon>
        <taxon>Bdellovibrionales</taxon>
        <taxon>Pseudobdellovibrionaceae</taxon>
        <taxon>Micavibrio</taxon>
    </lineage>
</organism>
<evidence type="ECO:0000256" key="1">
    <source>
        <dbReference type="ARBA" id="ARBA00000642"/>
    </source>
</evidence>
<name>G2KNG6_MICAA</name>
<dbReference type="STRING" id="856793.MICA_1496"/>
<dbReference type="PANTHER" id="PTHR11406:SF23">
    <property type="entry name" value="PHOSPHOGLYCERATE KINASE 1, CHLOROPLASTIC-RELATED"/>
    <property type="match status" value="1"/>
</dbReference>
<keyword evidence="10 13" id="KW-0418">Kinase</keyword>
<evidence type="ECO:0000256" key="8">
    <source>
        <dbReference type="ARBA" id="ARBA00022679"/>
    </source>
</evidence>
<dbReference type="GO" id="GO:0006094">
    <property type="term" value="P:gluconeogenesis"/>
    <property type="evidence" value="ECO:0007669"/>
    <property type="project" value="TreeGrafter"/>
</dbReference>
<dbReference type="GO" id="GO:0043531">
    <property type="term" value="F:ADP binding"/>
    <property type="evidence" value="ECO:0007669"/>
    <property type="project" value="TreeGrafter"/>
</dbReference>
<feature type="binding site" evidence="13">
    <location>
        <position position="36"/>
    </location>
    <ligand>
        <name>substrate</name>
    </ligand>
</feature>
<keyword evidence="18" id="KW-1185">Reference proteome</keyword>
<dbReference type="GO" id="GO:0006096">
    <property type="term" value="P:glycolytic process"/>
    <property type="evidence" value="ECO:0007669"/>
    <property type="project" value="UniProtKB-UniRule"/>
</dbReference>
<comment type="catalytic activity">
    <reaction evidence="1 13 16">
        <text>(2R)-3-phosphoglycerate + ATP = (2R)-3-phospho-glyceroyl phosphate + ADP</text>
        <dbReference type="Rhea" id="RHEA:14801"/>
        <dbReference type="ChEBI" id="CHEBI:30616"/>
        <dbReference type="ChEBI" id="CHEBI:57604"/>
        <dbReference type="ChEBI" id="CHEBI:58272"/>
        <dbReference type="ChEBI" id="CHEBI:456216"/>
        <dbReference type="EC" id="2.7.2.3"/>
    </reaction>
</comment>
<dbReference type="GO" id="GO:0004618">
    <property type="term" value="F:phosphoglycerate kinase activity"/>
    <property type="evidence" value="ECO:0007669"/>
    <property type="project" value="UniProtKB-UniRule"/>
</dbReference>
<evidence type="ECO:0000256" key="12">
    <source>
        <dbReference type="ARBA" id="ARBA00023152"/>
    </source>
</evidence>
<dbReference type="Pfam" id="PF00162">
    <property type="entry name" value="PGK"/>
    <property type="match status" value="1"/>
</dbReference>
<feature type="binding site" evidence="14">
    <location>
        <position position="150"/>
    </location>
    <ligand>
        <name>(2R)-3-phosphoglycerate</name>
        <dbReference type="ChEBI" id="CHEBI:58272"/>
    </ligand>
</feature>
<keyword evidence="8 13" id="KW-0808">Transferase</keyword>
<evidence type="ECO:0000256" key="9">
    <source>
        <dbReference type="ARBA" id="ARBA00022741"/>
    </source>
</evidence>
<dbReference type="PANTHER" id="PTHR11406">
    <property type="entry name" value="PHOSPHOGLYCERATE KINASE"/>
    <property type="match status" value="1"/>
</dbReference>
<dbReference type="PROSITE" id="PS00111">
    <property type="entry name" value="PGLYCERATE_KINASE"/>
    <property type="match status" value="1"/>
</dbReference>
<proteinExistence type="inferred from homology"/>
<feature type="binding site" evidence="13 14">
    <location>
        <begin position="59"/>
        <end position="62"/>
    </location>
    <ligand>
        <name>substrate</name>
    </ligand>
</feature>
<dbReference type="UniPathway" id="UPA00109">
    <property type="reaction ID" value="UER00185"/>
</dbReference>
<evidence type="ECO:0000256" key="14">
    <source>
        <dbReference type="PIRSR" id="PIRSR000724-1"/>
    </source>
</evidence>
<sequence length="400" mass="42431">MTFKTIRNIDVKNKRVLLRADLNVPAKDGVVTDTTRIDRLKPTIDALTAAGAKVIILSHFGRPKGVTPEFSLRFIVPALEKSWGHDVDFADDCIGADVEKIIGDLQAGEILLLENVRFHAGEEKNDPAFTAALAKLGDIYVNDAFSAAHRAHSSTEGLAHHLPTAAGLLMEAELNALNAALESPERPVAAIVGGAKISTKLELLGNLVEKADLLILGGGMANTFLHAMGVDMKKSLCEHDMAEQAREIIEKAVDRRCDLILPVDGVWATAFAANAEHGACDMESIPDGTMVLDVGPASVEMLKKRLLDVKTIVWNGPLGAFEIEPFDAGTVALAKFVADHTDLGTFVSVAGGGDTVAALEHAGVIDNFTYISTAGGAFLEWMEGKTLPGVAALSVNKKAA</sequence>
<evidence type="ECO:0000256" key="16">
    <source>
        <dbReference type="RuleBase" id="RU000532"/>
    </source>
</evidence>
<dbReference type="SUPFAM" id="SSF53748">
    <property type="entry name" value="Phosphoglycerate kinase"/>
    <property type="match status" value="1"/>
</dbReference>
<evidence type="ECO:0000256" key="7">
    <source>
        <dbReference type="ARBA" id="ARBA00022490"/>
    </source>
</evidence>
<dbReference type="InterPro" id="IPR036043">
    <property type="entry name" value="Phosphoglycerate_kinase_sf"/>
</dbReference>
<comment type="caution">
    <text evidence="13">Lacks conserved residue(s) required for the propagation of feature annotation.</text>
</comment>
<dbReference type="GO" id="GO:0005524">
    <property type="term" value="F:ATP binding"/>
    <property type="evidence" value="ECO:0007669"/>
    <property type="project" value="UniProtKB-KW"/>
</dbReference>